<comment type="caution">
    <text evidence="2">The sequence shown here is derived from an EMBL/GenBank/DDBJ whole genome shotgun (WGS) entry which is preliminary data.</text>
</comment>
<feature type="compositionally biased region" description="Basic and acidic residues" evidence="1">
    <location>
        <begin position="211"/>
        <end position="220"/>
    </location>
</feature>
<dbReference type="PANTHER" id="PTHR33448">
    <property type="entry name" value="CHLOROPLAST PROTEIN HCF243-RELATED"/>
    <property type="match status" value="1"/>
</dbReference>
<evidence type="ECO:0000256" key="1">
    <source>
        <dbReference type="SAM" id="MobiDB-lite"/>
    </source>
</evidence>
<dbReference type="PANTHER" id="PTHR33448:SF10">
    <property type="entry name" value="PROTAMINE P1 FAMILY PROTEIN"/>
    <property type="match status" value="1"/>
</dbReference>
<protein>
    <submittedName>
        <fullName evidence="2">Uncharacterized protein</fullName>
    </submittedName>
</protein>
<feature type="compositionally biased region" description="Basic and acidic residues" evidence="1">
    <location>
        <begin position="1"/>
        <end position="13"/>
    </location>
</feature>
<keyword evidence="3" id="KW-1185">Reference proteome</keyword>
<evidence type="ECO:0000313" key="3">
    <source>
        <dbReference type="Proteomes" id="UP001497480"/>
    </source>
</evidence>
<dbReference type="AlphaFoldDB" id="A0AAV1WMG0"/>
<feature type="region of interest" description="Disordered" evidence="1">
    <location>
        <begin position="190"/>
        <end position="232"/>
    </location>
</feature>
<dbReference type="EMBL" id="CAXHTB010000008">
    <property type="protein sequence ID" value="CAL0310453.1"/>
    <property type="molecule type" value="Genomic_DNA"/>
</dbReference>
<name>A0AAV1WMG0_LUPLU</name>
<evidence type="ECO:0000313" key="2">
    <source>
        <dbReference type="EMBL" id="CAL0310453.1"/>
    </source>
</evidence>
<organism evidence="2 3">
    <name type="scientific">Lupinus luteus</name>
    <name type="common">European yellow lupine</name>
    <dbReference type="NCBI Taxonomy" id="3873"/>
    <lineage>
        <taxon>Eukaryota</taxon>
        <taxon>Viridiplantae</taxon>
        <taxon>Streptophyta</taxon>
        <taxon>Embryophyta</taxon>
        <taxon>Tracheophyta</taxon>
        <taxon>Spermatophyta</taxon>
        <taxon>Magnoliopsida</taxon>
        <taxon>eudicotyledons</taxon>
        <taxon>Gunneridae</taxon>
        <taxon>Pentapetalae</taxon>
        <taxon>rosids</taxon>
        <taxon>fabids</taxon>
        <taxon>Fabales</taxon>
        <taxon>Fabaceae</taxon>
        <taxon>Papilionoideae</taxon>
        <taxon>50 kb inversion clade</taxon>
        <taxon>genistoids sensu lato</taxon>
        <taxon>core genistoids</taxon>
        <taxon>Genisteae</taxon>
        <taxon>Lupinus</taxon>
    </lineage>
</organism>
<reference evidence="2 3" key="1">
    <citation type="submission" date="2024-03" db="EMBL/GenBank/DDBJ databases">
        <authorList>
            <person name="Martinez-Hernandez J."/>
        </authorList>
    </citation>
    <scope>NUCLEOTIDE SEQUENCE [LARGE SCALE GENOMIC DNA]</scope>
</reference>
<accession>A0AAV1WMG0</accession>
<feature type="compositionally biased region" description="Basic and acidic residues" evidence="1">
    <location>
        <begin position="190"/>
        <end position="200"/>
    </location>
</feature>
<gene>
    <name evidence="2" type="ORF">LLUT_LOCUS11513</name>
</gene>
<dbReference type="Proteomes" id="UP001497480">
    <property type="component" value="Unassembled WGS sequence"/>
</dbReference>
<proteinExistence type="predicted"/>
<feature type="compositionally biased region" description="Acidic residues" evidence="1">
    <location>
        <begin position="201"/>
        <end position="210"/>
    </location>
</feature>
<sequence>METSKHAIRDLESKAYSQLATQNTKTNKVKTQHQHREGENKVLFNIEEEEESNNIMKLSSKPISSPSRSDKFPPPLMRFLRTNIGSKSKGRTRSNSRTIFIRKKNTNIETSQEPTSPKVTCMGQVIVTRSTKSKQNTTRAAASDGAPARCHPCLWMRKNGFEIKPCQCKPFWLKWGFLFCVGRFRRKEGSAKTELETEHDDKEEEEEEEEKLEHEERVMNGDDESSNSCTPPKNALLLTRCRSAPYRSSSLASRFWNEEETEEKQGNENLNENKLHYLERKSVSEEEFKRVSENEEKLVFFKELEDSLLKDRIGSMKKTEKVEGLKKSENGEGDYEAPCPIVLTRCKSEPARIGFKFDSEVNNFLKKRKLGLADTID</sequence>
<feature type="region of interest" description="Disordered" evidence="1">
    <location>
        <begin position="1"/>
        <end position="40"/>
    </location>
</feature>